<dbReference type="EMBL" id="PEZJ01000017">
    <property type="protein sequence ID" value="PIS13977.1"/>
    <property type="molecule type" value="Genomic_DNA"/>
</dbReference>
<accession>A0A2H0WMU7</accession>
<comment type="caution">
    <text evidence="1">The sequence shown here is derived from an EMBL/GenBank/DDBJ whole genome shotgun (WGS) entry which is preliminary data.</text>
</comment>
<name>A0A2H0WMU7_9BACT</name>
<gene>
    <name evidence="1" type="ORF">COT65_01275</name>
</gene>
<proteinExistence type="predicted"/>
<dbReference type="AlphaFoldDB" id="A0A2H0WMU7"/>
<evidence type="ECO:0000313" key="2">
    <source>
        <dbReference type="Proteomes" id="UP000230033"/>
    </source>
</evidence>
<evidence type="ECO:0000313" key="1">
    <source>
        <dbReference type="EMBL" id="PIS13977.1"/>
    </source>
</evidence>
<protein>
    <submittedName>
        <fullName evidence="1">Uncharacterized protein</fullName>
    </submittedName>
</protein>
<sequence>MDYDSPDPTVLFGHIYIIDGDGNLSIRKRSARIGKAAVLRFSLKDVAGFPSDIFIRDITESPDGGWQANGFFMNAGENVRIKQDLLNIGQKKNGHEGVVFVGLDRIDGELWAYVTDVDLPAN</sequence>
<reference evidence="2" key="1">
    <citation type="submission" date="2017-09" db="EMBL/GenBank/DDBJ databases">
        <title>Depth-based differentiation of microbial function through sediment-hosted aquifers and enrichment of novel symbionts in the deep terrestrial subsurface.</title>
        <authorList>
            <person name="Probst A.J."/>
            <person name="Ladd B."/>
            <person name="Jarett J.K."/>
            <person name="Geller-Mcgrath D.E."/>
            <person name="Sieber C.M.K."/>
            <person name="Emerson J.B."/>
            <person name="Anantharaman K."/>
            <person name="Thomas B.C."/>
            <person name="Malmstrom R."/>
            <person name="Stieglmeier M."/>
            <person name="Klingl A."/>
            <person name="Woyke T."/>
            <person name="Ryan C.M."/>
            <person name="Banfield J.F."/>
        </authorList>
    </citation>
    <scope>NUCLEOTIDE SEQUENCE [LARGE SCALE GENOMIC DNA]</scope>
</reference>
<organism evidence="1 2">
    <name type="scientific">Candidatus Shapirobacteria bacterium CG09_land_8_20_14_0_10_47_13</name>
    <dbReference type="NCBI Taxonomy" id="1974481"/>
    <lineage>
        <taxon>Bacteria</taxon>
        <taxon>Candidatus Shapironibacteriota</taxon>
    </lineage>
</organism>
<dbReference type="Proteomes" id="UP000230033">
    <property type="component" value="Unassembled WGS sequence"/>
</dbReference>